<evidence type="ECO:0000313" key="4">
    <source>
        <dbReference type="EMBL" id="MZP43716.1"/>
    </source>
</evidence>
<dbReference type="RefSeq" id="WP_161262282.1">
    <property type="nucleotide sequence ID" value="NZ_JAFBDC010000009.1"/>
</dbReference>
<comment type="similarity">
    <text evidence="1">Belongs to the DinB family.</text>
</comment>
<feature type="binding site" evidence="3">
    <location>
        <position position="132"/>
    </location>
    <ligand>
        <name>a divalent metal cation</name>
        <dbReference type="ChEBI" id="CHEBI:60240"/>
    </ligand>
</feature>
<dbReference type="Pfam" id="PF05163">
    <property type="entry name" value="DinB"/>
    <property type="match status" value="1"/>
</dbReference>
<name>A0A845LLI8_HELGE</name>
<organism evidence="4 5">
    <name type="scientific">Heliomicrobium gestii</name>
    <name type="common">Heliobacterium gestii</name>
    <dbReference type="NCBI Taxonomy" id="2699"/>
    <lineage>
        <taxon>Bacteria</taxon>
        <taxon>Bacillati</taxon>
        <taxon>Bacillota</taxon>
        <taxon>Clostridia</taxon>
        <taxon>Eubacteriales</taxon>
        <taxon>Heliobacteriaceae</taxon>
        <taxon>Heliomicrobium</taxon>
    </lineage>
</organism>
<dbReference type="Gene3D" id="1.20.120.450">
    <property type="entry name" value="dinb family like domain"/>
    <property type="match status" value="1"/>
</dbReference>
<dbReference type="InterPro" id="IPR007837">
    <property type="entry name" value="DinB"/>
</dbReference>
<keyword evidence="2 3" id="KW-0479">Metal-binding</keyword>
<evidence type="ECO:0000256" key="2">
    <source>
        <dbReference type="ARBA" id="ARBA00022723"/>
    </source>
</evidence>
<protein>
    <recommendedName>
        <fullName evidence="6">Damage-inducible protein DinB</fullName>
    </recommendedName>
</protein>
<feature type="binding site" evidence="3">
    <location>
        <position position="48"/>
    </location>
    <ligand>
        <name>a divalent metal cation</name>
        <dbReference type="ChEBI" id="CHEBI:60240"/>
    </ligand>
</feature>
<feature type="binding site" evidence="3">
    <location>
        <position position="128"/>
    </location>
    <ligand>
        <name>a divalent metal cation</name>
        <dbReference type="ChEBI" id="CHEBI:60240"/>
    </ligand>
</feature>
<evidence type="ECO:0000256" key="1">
    <source>
        <dbReference type="ARBA" id="ARBA00008635"/>
    </source>
</evidence>
<dbReference type="GO" id="GO:0046872">
    <property type="term" value="F:metal ion binding"/>
    <property type="evidence" value="ECO:0007669"/>
    <property type="project" value="UniProtKB-KW"/>
</dbReference>
<dbReference type="OrthoDB" id="119432at2"/>
<evidence type="ECO:0008006" key="6">
    <source>
        <dbReference type="Google" id="ProtNLM"/>
    </source>
</evidence>
<gene>
    <name evidence="4" type="ORF">GTO89_11750</name>
</gene>
<dbReference type="Proteomes" id="UP000471031">
    <property type="component" value="Unassembled WGS sequence"/>
</dbReference>
<dbReference type="SUPFAM" id="SSF109854">
    <property type="entry name" value="DinB/YfiT-like putative metalloenzymes"/>
    <property type="match status" value="1"/>
</dbReference>
<evidence type="ECO:0000313" key="5">
    <source>
        <dbReference type="Proteomes" id="UP000471031"/>
    </source>
</evidence>
<comment type="caution">
    <text evidence="4">The sequence shown here is derived from an EMBL/GenBank/DDBJ whole genome shotgun (WGS) entry which is preliminary data.</text>
</comment>
<evidence type="ECO:0000256" key="3">
    <source>
        <dbReference type="PIRSR" id="PIRSR607837-1"/>
    </source>
</evidence>
<dbReference type="InterPro" id="IPR034660">
    <property type="entry name" value="DinB/YfiT-like"/>
</dbReference>
<sequence length="168" mass="18675">MFATVSDFLMNWRSEAESTQRILDALTDESLQQAVTAQDRTLGRLAWHIVTTIPEMLERTGLSLEVTVDESTVPATARQIADSYRAAAKALADAVESQWSDATLLEENEMYSGERWTNGFTLGVLLRHQTHHRGQMTVLMRQAGLSVPGVYGPSREEWSSFGMEAPSV</sequence>
<accession>A0A845LLI8</accession>
<dbReference type="EMBL" id="WXEX01000009">
    <property type="protein sequence ID" value="MZP43716.1"/>
    <property type="molecule type" value="Genomic_DNA"/>
</dbReference>
<reference evidence="4 5" key="1">
    <citation type="submission" date="2020-01" db="EMBL/GenBank/DDBJ databases">
        <title>Whole genome sequence of Heliobacterium gestii DSM 11169.</title>
        <authorList>
            <person name="Kyndt J.A."/>
            <person name="Meyer T.E."/>
        </authorList>
    </citation>
    <scope>NUCLEOTIDE SEQUENCE [LARGE SCALE GENOMIC DNA]</scope>
    <source>
        <strain evidence="4 5">DSM 11169</strain>
    </source>
</reference>
<keyword evidence="5" id="KW-1185">Reference proteome</keyword>
<proteinExistence type="inferred from homology"/>
<dbReference type="AlphaFoldDB" id="A0A845LLI8"/>